<evidence type="ECO:0000256" key="5">
    <source>
        <dbReference type="ARBA" id="ARBA00022692"/>
    </source>
</evidence>
<dbReference type="Proteomes" id="UP000253570">
    <property type="component" value="Unassembled WGS sequence"/>
</dbReference>
<dbReference type="GO" id="GO:0055085">
    <property type="term" value="P:transmembrane transport"/>
    <property type="evidence" value="ECO:0007669"/>
    <property type="project" value="InterPro"/>
</dbReference>
<comment type="similarity">
    <text evidence="2">Belongs to the binding-protein-dependent transport system permease family. CysTW subfamily.</text>
</comment>
<dbReference type="EMBL" id="QOQD01000002">
    <property type="protein sequence ID" value="RCL74407.1"/>
    <property type="molecule type" value="Genomic_DNA"/>
</dbReference>
<dbReference type="InterPro" id="IPR035906">
    <property type="entry name" value="MetI-like_sf"/>
</dbReference>
<evidence type="ECO:0000256" key="7">
    <source>
        <dbReference type="ARBA" id="ARBA00023136"/>
    </source>
</evidence>
<evidence type="ECO:0000313" key="11">
    <source>
        <dbReference type="Proteomes" id="UP000253570"/>
    </source>
</evidence>
<gene>
    <name evidence="10" type="ORF">DBW71_01390</name>
</gene>
<sequence length="279" mass="32151">MRKIKLIHSPIEYARNKYLKTITYSFLIILYLPIINLILFSFNDSKRNIVWRGFTTKYYEKMFDNQILFDAFSNSLTIAFISTVISTILGLSTAICLWKFNFYLKKYYDLALIFPIVIPEICLGVSMLVFFNFISWPNFQIWPLSLSSIIIAHVSFIFPFVAIIIRSRLSILNNEILESGTDLGATNFQIIKFIIIPFLKPAIIASFLFAFTLSLDDFVVTFFTSGPNSVTLPVKIYSMVRFGITPEINAVSTLLLLIIIISTYFVIKFLTKKNRVLIK</sequence>
<dbReference type="PROSITE" id="PS50928">
    <property type="entry name" value="ABC_TM1"/>
    <property type="match status" value="1"/>
</dbReference>
<dbReference type="AlphaFoldDB" id="A0A368DRF1"/>
<feature type="transmembrane region" description="Helical" evidence="8">
    <location>
        <begin position="21"/>
        <end position="42"/>
    </location>
</feature>
<comment type="caution">
    <text evidence="10">The sequence shown here is derived from an EMBL/GenBank/DDBJ whole genome shotgun (WGS) entry which is preliminary data.</text>
</comment>
<evidence type="ECO:0000256" key="4">
    <source>
        <dbReference type="ARBA" id="ARBA00022475"/>
    </source>
</evidence>
<evidence type="ECO:0000256" key="3">
    <source>
        <dbReference type="ARBA" id="ARBA00022448"/>
    </source>
</evidence>
<dbReference type="GO" id="GO:0005886">
    <property type="term" value="C:plasma membrane"/>
    <property type="evidence" value="ECO:0007669"/>
    <property type="project" value="UniProtKB-SubCell"/>
</dbReference>
<reference evidence="10 11" key="1">
    <citation type="journal article" date="2018" name="Microbiome">
        <title>Fine metagenomic profile of the Mediterranean stratified and mixed water columns revealed by assembly and recruitment.</title>
        <authorList>
            <person name="Haro-Moreno J.M."/>
            <person name="Lopez-Perez M."/>
            <person name="De La Torre J.R."/>
            <person name="Picazo A."/>
            <person name="Camacho A."/>
            <person name="Rodriguez-Valera F."/>
        </authorList>
    </citation>
    <scope>NUCLEOTIDE SEQUENCE [LARGE SCALE GENOMIC DNA]</scope>
    <source>
        <strain evidence="10">MED-G57</strain>
    </source>
</reference>
<evidence type="ECO:0000313" key="10">
    <source>
        <dbReference type="EMBL" id="RCL74407.1"/>
    </source>
</evidence>
<keyword evidence="7 8" id="KW-0472">Membrane</keyword>
<evidence type="ECO:0000256" key="1">
    <source>
        <dbReference type="ARBA" id="ARBA00004651"/>
    </source>
</evidence>
<dbReference type="PANTHER" id="PTHR43848:SF2">
    <property type="entry name" value="PUTRESCINE TRANSPORT SYSTEM PERMEASE PROTEIN POTI"/>
    <property type="match status" value="1"/>
</dbReference>
<dbReference type="InterPro" id="IPR000515">
    <property type="entry name" value="MetI-like"/>
</dbReference>
<keyword evidence="6 8" id="KW-1133">Transmembrane helix</keyword>
<proteinExistence type="inferred from homology"/>
<accession>A0A368DRF1</accession>
<dbReference type="Pfam" id="PF00528">
    <property type="entry name" value="BPD_transp_1"/>
    <property type="match status" value="1"/>
</dbReference>
<evidence type="ECO:0000256" key="6">
    <source>
        <dbReference type="ARBA" id="ARBA00022989"/>
    </source>
</evidence>
<feature type="transmembrane region" description="Helical" evidence="8">
    <location>
        <begin position="110"/>
        <end position="135"/>
    </location>
</feature>
<keyword evidence="4" id="KW-1003">Cell membrane</keyword>
<feature type="domain" description="ABC transmembrane type-1" evidence="9">
    <location>
        <begin position="72"/>
        <end position="266"/>
    </location>
</feature>
<dbReference type="Gene3D" id="1.10.3720.10">
    <property type="entry name" value="MetI-like"/>
    <property type="match status" value="1"/>
</dbReference>
<dbReference type="SUPFAM" id="SSF161098">
    <property type="entry name" value="MetI-like"/>
    <property type="match status" value="1"/>
</dbReference>
<feature type="transmembrane region" description="Helical" evidence="8">
    <location>
        <begin position="193"/>
        <end position="215"/>
    </location>
</feature>
<name>A0A368DRF1_9PROT</name>
<evidence type="ECO:0000256" key="8">
    <source>
        <dbReference type="RuleBase" id="RU363032"/>
    </source>
</evidence>
<keyword evidence="5 8" id="KW-0812">Transmembrane</keyword>
<protein>
    <submittedName>
        <fullName evidence="10">ABC transporter permease</fullName>
    </submittedName>
</protein>
<evidence type="ECO:0000259" key="9">
    <source>
        <dbReference type="PROSITE" id="PS50928"/>
    </source>
</evidence>
<keyword evidence="3 8" id="KW-0813">Transport</keyword>
<dbReference type="PANTHER" id="PTHR43848">
    <property type="entry name" value="PUTRESCINE TRANSPORT SYSTEM PERMEASE PROTEIN POTI"/>
    <property type="match status" value="1"/>
</dbReference>
<dbReference type="CDD" id="cd06261">
    <property type="entry name" value="TM_PBP2"/>
    <property type="match status" value="1"/>
</dbReference>
<dbReference type="InterPro" id="IPR051789">
    <property type="entry name" value="Bact_Polyamine_Transport"/>
</dbReference>
<comment type="subcellular location">
    <subcellularLocation>
        <location evidence="1 8">Cell membrane</location>
        <topology evidence="1 8">Multi-pass membrane protein</topology>
    </subcellularLocation>
</comment>
<evidence type="ECO:0000256" key="2">
    <source>
        <dbReference type="ARBA" id="ARBA00007069"/>
    </source>
</evidence>
<feature type="transmembrane region" description="Helical" evidence="8">
    <location>
        <begin position="141"/>
        <end position="165"/>
    </location>
</feature>
<organism evidence="10 11">
    <name type="scientific">PS1 clade bacterium</name>
    <dbReference type="NCBI Taxonomy" id="2175152"/>
    <lineage>
        <taxon>Bacteria</taxon>
        <taxon>Pseudomonadati</taxon>
        <taxon>Pseudomonadota</taxon>
        <taxon>Alphaproteobacteria</taxon>
        <taxon>PS1 clade</taxon>
    </lineage>
</organism>
<feature type="transmembrane region" description="Helical" evidence="8">
    <location>
        <begin position="78"/>
        <end position="98"/>
    </location>
</feature>
<feature type="transmembrane region" description="Helical" evidence="8">
    <location>
        <begin position="248"/>
        <end position="270"/>
    </location>
</feature>